<evidence type="ECO:0000313" key="2">
    <source>
        <dbReference type="Proteomes" id="UP001596226"/>
    </source>
</evidence>
<dbReference type="EMBL" id="JBHSQS010000008">
    <property type="protein sequence ID" value="MFC5924758.1"/>
    <property type="molecule type" value="Genomic_DNA"/>
</dbReference>
<gene>
    <name evidence="1" type="ORF">ACFQGL_15550</name>
</gene>
<accession>A0ABW1H6D8</accession>
<comment type="caution">
    <text evidence="1">The sequence shown here is derived from an EMBL/GenBank/DDBJ whole genome shotgun (WGS) entry which is preliminary data.</text>
</comment>
<keyword evidence="2" id="KW-1185">Reference proteome</keyword>
<reference evidence="2" key="1">
    <citation type="journal article" date="2019" name="Int. J. Syst. Evol. Microbiol.">
        <title>The Global Catalogue of Microorganisms (GCM) 10K type strain sequencing project: providing services to taxonomists for standard genome sequencing and annotation.</title>
        <authorList>
            <consortium name="The Broad Institute Genomics Platform"/>
            <consortium name="The Broad Institute Genome Sequencing Center for Infectious Disease"/>
            <person name="Wu L."/>
            <person name="Ma J."/>
        </authorList>
    </citation>
    <scope>NUCLEOTIDE SEQUENCE [LARGE SCALE GENOMIC DNA]</scope>
    <source>
        <strain evidence="2">CGMCC 4.7144</strain>
    </source>
</reference>
<name>A0ABW1H6D8_9ACTN</name>
<sequence length="71" mass="8213">MYTAQVQHRGRAEARLVLQRLDERLTATKASAWPSLFAPHDGIEEYLIRVWFREGLSEDDDEIDLGDQQPT</sequence>
<proteinExistence type="predicted"/>
<dbReference type="RefSeq" id="WP_377512025.1">
    <property type="nucleotide sequence ID" value="NZ_JBHSQS010000008.1"/>
</dbReference>
<evidence type="ECO:0000313" key="1">
    <source>
        <dbReference type="EMBL" id="MFC5924758.1"/>
    </source>
</evidence>
<dbReference type="Proteomes" id="UP001596226">
    <property type="component" value="Unassembled WGS sequence"/>
</dbReference>
<organism evidence="1 2">
    <name type="scientific">Micromonospora vulcania</name>
    <dbReference type="NCBI Taxonomy" id="1441873"/>
    <lineage>
        <taxon>Bacteria</taxon>
        <taxon>Bacillati</taxon>
        <taxon>Actinomycetota</taxon>
        <taxon>Actinomycetes</taxon>
        <taxon>Micromonosporales</taxon>
        <taxon>Micromonosporaceae</taxon>
        <taxon>Micromonospora</taxon>
    </lineage>
</organism>
<protein>
    <submittedName>
        <fullName evidence="1">Uncharacterized protein</fullName>
    </submittedName>
</protein>